<dbReference type="Pfam" id="PF00582">
    <property type="entry name" value="Usp"/>
    <property type="match status" value="1"/>
</dbReference>
<dbReference type="PANTHER" id="PTHR46268:SF6">
    <property type="entry name" value="UNIVERSAL STRESS PROTEIN UP12"/>
    <property type="match status" value="1"/>
</dbReference>
<gene>
    <name evidence="3" type="ORF">AVENP_3076</name>
</gene>
<dbReference type="SUPFAM" id="SSF52402">
    <property type="entry name" value="Adenine nucleotide alpha hydrolases-like"/>
    <property type="match status" value="1"/>
</dbReference>
<dbReference type="EMBL" id="CP053840">
    <property type="protein sequence ID" value="QKF68539.1"/>
    <property type="molecule type" value="Genomic_DNA"/>
</dbReference>
<dbReference type="Proteomes" id="UP000503482">
    <property type="component" value="Chromosome"/>
</dbReference>
<dbReference type="InterPro" id="IPR014729">
    <property type="entry name" value="Rossmann-like_a/b/a_fold"/>
</dbReference>
<accession>A0AAE7BDR2</accession>
<sequence>MFKNILVTIHLQYLENHPKVLSTALKVLDPEGKMTLLFVNENMKHGSVSPLMEETNQKNYNKDALEQLKEIADKNLVPREKVTFKIREGVSHQEILEESIKIKADTIIMMASRPGLKNYFIGTTAERVIRHANCSVFVLRHTDK</sequence>
<evidence type="ECO:0000256" key="1">
    <source>
        <dbReference type="ARBA" id="ARBA00008791"/>
    </source>
</evidence>
<keyword evidence="4" id="KW-1185">Reference proteome</keyword>
<comment type="similarity">
    <text evidence="1">Belongs to the universal stress protein A family.</text>
</comment>
<protein>
    <submittedName>
        <fullName evidence="3">Universal stress protein</fullName>
    </submittedName>
</protein>
<dbReference type="KEGG" id="avp:AVENP_3076"/>
<dbReference type="PANTHER" id="PTHR46268">
    <property type="entry name" value="STRESS RESPONSE PROTEIN NHAX"/>
    <property type="match status" value="1"/>
</dbReference>
<proteinExistence type="inferred from homology"/>
<feature type="domain" description="UspA" evidence="2">
    <location>
        <begin position="1"/>
        <end position="140"/>
    </location>
</feature>
<evidence type="ECO:0000259" key="2">
    <source>
        <dbReference type="Pfam" id="PF00582"/>
    </source>
</evidence>
<dbReference type="RefSeq" id="WP_128359881.1">
    <property type="nucleotide sequence ID" value="NZ_CP053840.1"/>
</dbReference>
<dbReference type="AlphaFoldDB" id="A0AAE7BDR2"/>
<dbReference type="CDD" id="cd00293">
    <property type="entry name" value="USP-like"/>
    <property type="match status" value="1"/>
</dbReference>
<name>A0AAE7BDR2_9BACT</name>
<evidence type="ECO:0000313" key="4">
    <source>
        <dbReference type="Proteomes" id="UP000503482"/>
    </source>
</evidence>
<evidence type="ECO:0000313" key="3">
    <source>
        <dbReference type="EMBL" id="QKF68539.1"/>
    </source>
</evidence>
<reference evidence="3 4" key="1">
    <citation type="submission" date="2020-05" db="EMBL/GenBank/DDBJ databases">
        <title>Complete genome sequencing of Campylobacter and Arcobacter type strains.</title>
        <authorList>
            <person name="Miller W.G."/>
            <person name="Yee E."/>
        </authorList>
    </citation>
    <scope>NUCLEOTIDE SEQUENCE [LARGE SCALE GENOMIC DNA]</scope>
    <source>
        <strain evidence="3 4">LMG 26156</strain>
    </source>
</reference>
<organism evidence="3 4">
    <name type="scientific">Arcobacter venerupis</name>
    <dbReference type="NCBI Taxonomy" id="1054033"/>
    <lineage>
        <taxon>Bacteria</taxon>
        <taxon>Pseudomonadati</taxon>
        <taxon>Campylobacterota</taxon>
        <taxon>Epsilonproteobacteria</taxon>
        <taxon>Campylobacterales</taxon>
        <taxon>Arcobacteraceae</taxon>
        <taxon>Arcobacter</taxon>
    </lineage>
</organism>
<dbReference type="InterPro" id="IPR006016">
    <property type="entry name" value="UspA"/>
</dbReference>
<dbReference type="Gene3D" id="3.40.50.620">
    <property type="entry name" value="HUPs"/>
    <property type="match status" value="1"/>
</dbReference>